<keyword evidence="2" id="KW-1185">Reference proteome</keyword>
<organism evidence="1 2">
    <name type="scientific">Diversispora epigaea</name>
    <dbReference type="NCBI Taxonomy" id="1348612"/>
    <lineage>
        <taxon>Eukaryota</taxon>
        <taxon>Fungi</taxon>
        <taxon>Fungi incertae sedis</taxon>
        <taxon>Mucoromycota</taxon>
        <taxon>Glomeromycotina</taxon>
        <taxon>Glomeromycetes</taxon>
        <taxon>Diversisporales</taxon>
        <taxon>Diversisporaceae</taxon>
        <taxon>Diversispora</taxon>
    </lineage>
</organism>
<sequence>MEERIQLCDDNLDEFCSEKRNYANYYSQSIEVQLVDLWDEPYCEQSADEIYELLSQEVSRLQELYACQWRASLPHHLFQFHSDYWKKNGENLVGPI</sequence>
<accession>A0A397JLK3</accession>
<evidence type="ECO:0000313" key="1">
    <source>
        <dbReference type="EMBL" id="RHZ85813.1"/>
    </source>
</evidence>
<protein>
    <submittedName>
        <fullName evidence="1">Uncharacterized protein</fullName>
    </submittedName>
</protein>
<proteinExistence type="predicted"/>
<dbReference type="AlphaFoldDB" id="A0A397JLK3"/>
<dbReference type="Proteomes" id="UP000266861">
    <property type="component" value="Unassembled WGS sequence"/>
</dbReference>
<dbReference type="OrthoDB" id="642895at2759"/>
<comment type="caution">
    <text evidence="1">The sequence shown here is derived from an EMBL/GenBank/DDBJ whole genome shotgun (WGS) entry which is preliminary data.</text>
</comment>
<reference evidence="1 2" key="1">
    <citation type="submission" date="2018-08" db="EMBL/GenBank/DDBJ databases">
        <title>Genome and evolution of the arbuscular mycorrhizal fungus Diversispora epigaea (formerly Glomus versiforme) and its bacterial endosymbionts.</title>
        <authorList>
            <person name="Sun X."/>
            <person name="Fei Z."/>
            <person name="Harrison M."/>
        </authorList>
    </citation>
    <scope>NUCLEOTIDE SEQUENCE [LARGE SCALE GENOMIC DNA]</scope>
    <source>
        <strain evidence="1 2">IT104</strain>
    </source>
</reference>
<dbReference type="EMBL" id="PQFF01000057">
    <property type="protein sequence ID" value="RHZ85813.1"/>
    <property type="molecule type" value="Genomic_DNA"/>
</dbReference>
<gene>
    <name evidence="1" type="ORF">Glove_60g105</name>
</gene>
<name>A0A397JLK3_9GLOM</name>
<evidence type="ECO:0000313" key="2">
    <source>
        <dbReference type="Proteomes" id="UP000266861"/>
    </source>
</evidence>